<dbReference type="GO" id="GO:0016798">
    <property type="term" value="F:hydrolase activity, acting on glycosyl bonds"/>
    <property type="evidence" value="ECO:0007669"/>
    <property type="project" value="UniProtKB-KW"/>
</dbReference>
<keyword evidence="3" id="KW-0134">Cell wall</keyword>
<accession>A0A9P8PSZ4</accession>
<reference evidence="13" key="1">
    <citation type="journal article" date="2021" name="Open Biol.">
        <title>Shared evolutionary footprints suggest mitochondrial oxidative damage underlies multiple complex I losses in fungi.</title>
        <authorList>
            <person name="Schikora-Tamarit M.A."/>
            <person name="Marcet-Houben M."/>
            <person name="Nosek J."/>
            <person name="Gabaldon T."/>
        </authorList>
    </citation>
    <scope>NUCLEOTIDE SEQUENCE</scope>
    <source>
        <strain evidence="13">CBS6341</strain>
    </source>
</reference>
<keyword evidence="6" id="KW-0378">Hydrolase</keyword>
<feature type="region of interest" description="Disordered" evidence="11">
    <location>
        <begin position="70"/>
        <end position="163"/>
    </location>
</feature>
<dbReference type="GO" id="GO:0009986">
    <property type="term" value="C:cell surface"/>
    <property type="evidence" value="ECO:0007669"/>
    <property type="project" value="TreeGrafter"/>
</dbReference>
<dbReference type="InterPro" id="IPR051526">
    <property type="entry name" value="Beta-Glucosidase_SUN"/>
</dbReference>
<evidence type="ECO:0000256" key="6">
    <source>
        <dbReference type="ARBA" id="ARBA00022801"/>
    </source>
</evidence>
<keyword evidence="10" id="KW-0624">Polysaccharide degradation</keyword>
<dbReference type="PANTHER" id="PTHR31316:SF0">
    <property type="entry name" value="SECRETED BETA-GLUCOSIDASE SIM1-RELATED"/>
    <property type="match status" value="1"/>
</dbReference>
<dbReference type="InterPro" id="IPR005556">
    <property type="entry name" value="SUN"/>
</dbReference>
<dbReference type="EMBL" id="JAEUBF010000556">
    <property type="protein sequence ID" value="KAH3677025.1"/>
    <property type="molecule type" value="Genomic_DNA"/>
</dbReference>
<keyword evidence="9" id="KW-0961">Cell wall biogenesis/degradation</keyword>
<dbReference type="Pfam" id="PF03856">
    <property type="entry name" value="SUN"/>
    <property type="match status" value="1"/>
</dbReference>
<feature type="chain" id="PRO_5040112032" evidence="12">
    <location>
        <begin position="22"/>
        <end position="429"/>
    </location>
</feature>
<keyword evidence="5 12" id="KW-0732">Signal</keyword>
<keyword evidence="7" id="KW-0119">Carbohydrate metabolism</keyword>
<keyword evidence="14" id="KW-1185">Reference proteome</keyword>
<evidence type="ECO:0000256" key="8">
    <source>
        <dbReference type="ARBA" id="ARBA00023295"/>
    </source>
</evidence>
<protein>
    <submittedName>
        <fullName evidence="13">Uncharacterized protein</fullName>
    </submittedName>
</protein>
<evidence type="ECO:0000256" key="9">
    <source>
        <dbReference type="ARBA" id="ARBA00023316"/>
    </source>
</evidence>
<gene>
    <name evidence="13" type="ORF">WICMUC_001931</name>
</gene>
<evidence type="ECO:0000256" key="10">
    <source>
        <dbReference type="ARBA" id="ARBA00023326"/>
    </source>
</evidence>
<evidence type="ECO:0000256" key="4">
    <source>
        <dbReference type="ARBA" id="ARBA00022525"/>
    </source>
</evidence>
<feature type="signal peptide" evidence="12">
    <location>
        <begin position="1"/>
        <end position="21"/>
    </location>
</feature>
<evidence type="ECO:0000256" key="5">
    <source>
        <dbReference type="ARBA" id="ARBA00022729"/>
    </source>
</evidence>
<organism evidence="13 14">
    <name type="scientific">Wickerhamomyces mucosus</name>
    <dbReference type="NCBI Taxonomy" id="1378264"/>
    <lineage>
        <taxon>Eukaryota</taxon>
        <taxon>Fungi</taxon>
        <taxon>Dikarya</taxon>
        <taxon>Ascomycota</taxon>
        <taxon>Saccharomycotina</taxon>
        <taxon>Saccharomycetes</taxon>
        <taxon>Phaffomycetales</taxon>
        <taxon>Wickerhamomycetaceae</taxon>
        <taxon>Wickerhamomyces</taxon>
    </lineage>
</organism>
<evidence type="ECO:0000256" key="2">
    <source>
        <dbReference type="ARBA" id="ARBA00010579"/>
    </source>
</evidence>
<dbReference type="PANTHER" id="PTHR31316">
    <property type="entry name" value="BETA-GLUCOSIDASE-LIKE PROTEIN NCA3, MITOCHONDRIAL-RELATED"/>
    <property type="match status" value="1"/>
</dbReference>
<keyword evidence="8" id="KW-0326">Glycosidase</keyword>
<evidence type="ECO:0000256" key="3">
    <source>
        <dbReference type="ARBA" id="ARBA00022512"/>
    </source>
</evidence>
<evidence type="ECO:0000313" key="13">
    <source>
        <dbReference type="EMBL" id="KAH3677025.1"/>
    </source>
</evidence>
<dbReference type="GO" id="GO:0009277">
    <property type="term" value="C:fungal-type cell wall"/>
    <property type="evidence" value="ECO:0007669"/>
    <property type="project" value="TreeGrafter"/>
</dbReference>
<feature type="compositionally biased region" description="Low complexity" evidence="11">
    <location>
        <begin position="72"/>
        <end position="151"/>
    </location>
</feature>
<evidence type="ECO:0000313" key="14">
    <source>
        <dbReference type="Proteomes" id="UP000769528"/>
    </source>
</evidence>
<dbReference type="AlphaFoldDB" id="A0A9P8PSZ4"/>
<evidence type="ECO:0000256" key="12">
    <source>
        <dbReference type="SAM" id="SignalP"/>
    </source>
</evidence>
<evidence type="ECO:0000256" key="11">
    <source>
        <dbReference type="SAM" id="MobiDB-lite"/>
    </source>
</evidence>
<name>A0A9P8PSZ4_9ASCO</name>
<proteinExistence type="inferred from homology"/>
<keyword evidence="4" id="KW-0964">Secreted</keyword>
<dbReference type="GO" id="GO:0000272">
    <property type="term" value="P:polysaccharide catabolic process"/>
    <property type="evidence" value="ECO:0007669"/>
    <property type="project" value="UniProtKB-KW"/>
</dbReference>
<reference evidence="13" key="2">
    <citation type="submission" date="2021-01" db="EMBL/GenBank/DDBJ databases">
        <authorList>
            <person name="Schikora-Tamarit M.A."/>
        </authorList>
    </citation>
    <scope>NUCLEOTIDE SEQUENCE</scope>
    <source>
        <strain evidence="13">CBS6341</strain>
    </source>
</reference>
<evidence type="ECO:0000256" key="1">
    <source>
        <dbReference type="ARBA" id="ARBA00004191"/>
    </source>
</evidence>
<dbReference type="Proteomes" id="UP000769528">
    <property type="component" value="Unassembled WGS sequence"/>
</dbReference>
<comment type="subcellular location">
    <subcellularLocation>
        <location evidence="1">Secreted</location>
        <location evidence="1">Cell wall</location>
    </subcellularLocation>
</comment>
<comment type="similarity">
    <text evidence="2">Belongs to the SUN family.</text>
</comment>
<dbReference type="GO" id="GO:0031505">
    <property type="term" value="P:fungal-type cell wall organization"/>
    <property type="evidence" value="ECO:0007669"/>
    <property type="project" value="TreeGrafter"/>
</dbReference>
<dbReference type="OrthoDB" id="5339822at2759"/>
<comment type="caution">
    <text evidence="13">The sequence shown here is derived from an EMBL/GenBank/DDBJ whole genome shotgun (WGS) entry which is preliminary data.</text>
</comment>
<evidence type="ECO:0000256" key="7">
    <source>
        <dbReference type="ARBA" id="ARBA00023277"/>
    </source>
</evidence>
<sequence>MKLSSTFIAAFSAYVMSSAAAAPHAHNLAKRDGEDCSTTQYHAHHQHKRAVAVEYVYSTITVDAKGQTIYDSTSSTSTSTPSSSPTSTSTSTSSSTSTLDSTSTSESSTSSSTSSTLTSTSTSTSTSSSSSKSSATSSTSTSSSASSTATSNGIYGDLSNYESPTKEFEDGTIDCTDFDSLVGSGVIALDHLGFGGYSGIYHPSDTSTGGTCTDDSYCSYACQPGMSKTQWPSDQPSSGVSVGGLICTDGKLYRTNTDTNYLCEWGLDVAYVKSELSEAVAVCRTDYPGTENMVIPTYVTAGSSLPLTTVDEDTYYQWEGKKTSAQYYVNNAGISWEDGCVWGTSGSGLGNWAPLNFGAGGFSGGISYLSLIPNPNNYDAANFNVKIVAASGGDVSGDCVYADGVYNGDGTDGCTVAVNSGTANFVLYN</sequence>